<feature type="compositionally biased region" description="Polar residues" evidence="1">
    <location>
        <begin position="716"/>
        <end position="727"/>
    </location>
</feature>
<reference evidence="3" key="1">
    <citation type="journal article" date="2020" name="Fungal Divers.">
        <title>Resolving the Mortierellaceae phylogeny through synthesis of multi-gene phylogenetics and phylogenomics.</title>
        <authorList>
            <person name="Vandepol N."/>
            <person name="Liber J."/>
            <person name="Desiro A."/>
            <person name="Na H."/>
            <person name="Kennedy M."/>
            <person name="Barry K."/>
            <person name="Grigoriev I.V."/>
            <person name="Miller A.N."/>
            <person name="O'Donnell K."/>
            <person name="Stajich J.E."/>
            <person name="Bonito G."/>
        </authorList>
    </citation>
    <scope>NUCLEOTIDE SEQUENCE</scope>
    <source>
        <strain evidence="3">NVP1</strain>
    </source>
</reference>
<dbReference type="EMBL" id="JAAAUY010000779">
    <property type="protein sequence ID" value="KAF9326465.1"/>
    <property type="molecule type" value="Genomic_DNA"/>
</dbReference>
<feature type="compositionally biased region" description="Basic and acidic residues" evidence="1">
    <location>
        <begin position="728"/>
        <end position="890"/>
    </location>
</feature>
<feature type="domain" description="Myb-like" evidence="2">
    <location>
        <begin position="401"/>
        <end position="449"/>
    </location>
</feature>
<feature type="compositionally biased region" description="Polar residues" evidence="1">
    <location>
        <begin position="1064"/>
        <end position="1079"/>
    </location>
</feature>
<feature type="domain" description="Myb-like" evidence="2">
    <location>
        <begin position="544"/>
        <end position="600"/>
    </location>
</feature>
<dbReference type="AlphaFoldDB" id="A0A9P5VIY8"/>
<accession>A0A9P5VIY8</accession>
<feature type="region of interest" description="Disordered" evidence="1">
    <location>
        <begin position="1014"/>
        <end position="1249"/>
    </location>
</feature>
<feature type="compositionally biased region" description="Basic residues" evidence="1">
    <location>
        <begin position="1039"/>
        <end position="1060"/>
    </location>
</feature>
<feature type="region of interest" description="Disordered" evidence="1">
    <location>
        <begin position="472"/>
        <end position="549"/>
    </location>
</feature>
<feature type="compositionally biased region" description="Polar residues" evidence="1">
    <location>
        <begin position="1015"/>
        <end position="1029"/>
    </location>
</feature>
<feature type="compositionally biased region" description="Basic residues" evidence="1">
    <location>
        <begin position="891"/>
        <end position="901"/>
    </location>
</feature>
<dbReference type="InterPro" id="IPR001005">
    <property type="entry name" value="SANT/Myb"/>
</dbReference>
<feature type="compositionally biased region" description="Acidic residues" evidence="1">
    <location>
        <begin position="1163"/>
        <end position="1217"/>
    </location>
</feature>
<feature type="region of interest" description="Disordered" evidence="1">
    <location>
        <begin position="694"/>
        <end position="946"/>
    </location>
</feature>
<feature type="region of interest" description="Disordered" evidence="1">
    <location>
        <begin position="308"/>
        <end position="389"/>
    </location>
</feature>
<feature type="region of interest" description="Disordered" evidence="1">
    <location>
        <begin position="1"/>
        <end position="25"/>
    </location>
</feature>
<feature type="compositionally biased region" description="Acidic residues" evidence="1">
    <location>
        <begin position="472"/>
        <end position="481"/>
    </location>
</feature>
<feature type="region of interest" description="Disordered" evidence="1">
    <location>
        <begin position="91"/>
        <end position="110"/>
    </location>
</feature>
<dbReference type="SMART" id="SM00717">
    <property type="entry name" value="SANT"/>
    <property type="match status" value="3"/>
</dbReference>
<feature type="region of interest" description="Disordered" evidence="1">
    <location>
        <begin position="37"/>
        <end position="70"/>
    </location>
</feature>
<feature type="compositionally biased region" description="Low complexity" evidence="1">
    <location>
        <begin position="37"/>
        <end position="54"/>
    </location>
</feature>
<feature type="compositionally biased region" description="Basic and acidic residues" evidence="1">
    <location>
        <begin position="694"/>
        <end position="712"/>
    </location>
</feature>
<evidence type="ECO:0000313" key="4">
    <source>
        <dbReference type="Proteomes" id="UP000696485"/>
    </source>
</evidence>
<gene>
    <name evidence="3" type="ORF">BG006_010102</name>
</gene>
<feature type="compositionally biased region" description="Low complexity" evidence="1">
    <location>
        <begin position="1080"/>
        <end position="1097"/>
    </location>
</feature>
<sequence length="1249" mass="144586">MTSSPSDATKISLHQDPIPPSKVSEAVTSATTTVVLSSTEVTALPTPPSSSSSSRLVTIAEDQDQDQDQANVTTTITTTKPHYLLTEEAMTRPAESQHDPSRTHSATSSTSSIALLTSITNKHVSLAKTKTLGHLTRSTSSEVDSEVANALASGRSIVSKTDWKEEDAQYLVQLIEKQFPKGNIIWDWVGQHMTSKGFTKNQCRSKWKRIRTKILHSGETSGKDRDPRGPKEQELDELIDDEDMDTPSRDDSGIGRPSAYSPARESDRGYYNGNSDNFRDNEEYGSSPQARHRSTDLYHNRTSSIWESRHRTDDYPREEYWSDNDESRYPPSRNGDYGEHTRRISTSSRHYGERDRERERYQPSWSPSDNRRRPSVGYDEDDGPSLSTIVATPNSFGKIEWKPEDSDYLVRLIETKFAARKVDWAWVATKMESRGYDRTQCKSRWWRVQHRQNQANNQGGKNKRTEQSIDELQDDNGDDIDAQTKEDEQISESPQVTKPDAIYDDREHMSSSPSPPPEFIKENTTPRDKAKTGSENDSPRAKGQEHQKHIEWKEEDSLFMYRMIEKEFPVGNVVWSVIGEKMASRGYSQTQCMSKWRRHLKNCKLTGESVLPNKQESVDMDMDMDTPETGLMDENRSSRYRDVGYEDDITEGAAAAKRVKTGDYRSHYVIAPELGNIPLDPKLVEEEYDRYYDKGGKRKAVDEEPSESRVRYLSEASHSSPPAQTHSPYDEKRHRDGDHVEHRSKRREISGSESRRHPQDWDPYYDERESRSRLVSEDRNDHASHDDYAHDRDRIDRQDRSHPSSRREQSNGRYRPEEYQRRDSEGRVREREYQYKPRSLEYRPRGSDYEYRPRSDYEYRPRDTEYRPRGSEYRPRGAEYRPRSDYEYKPRAFRAHSHSHSHSQDRDRERHRSYADSESHHDYEHRERERERDRDRDRDEFGDMDLLGDDEEMDWEAGRWAGRDMARLTAAVARQGRRWDMLREQIRMPTLVNPYFDEEEEDVYEGMFDSAPIGRTSSSHRSYGTTNGNGYPDEPPVREKHHHHHRHHHNGGQHHHHQHNQRQVSQQFRSTYPSSSRAPTKQTSSSMTTTTASKAVSYSSLPRRSRGEEGHVPGPVVARARKASYSSMPQQREVPREDEEEVHDENQYQDHGMGLEPVPMELPVEEEEEVREEVAPEEQETEIVEEEMESAPVEDEGAQEEQEQTEEVREEEEEEEGAGPMVVDEVDAAGTAVADATEEEKGEVEPLTP</sequence>
<dbReference type="Proteomes" id="UP000696485">
    <property type="component" value="Unassembled WGS sequence"/>
</dbReference>
<feature type="compositionally biased region" description="Basic and acidic residues" evidence="1">
    <location>
        <begin position="308"/>
        <end position="328"/>
    </location>
</feature>
<evidence type="ECO:0000256" key="1">
    <source>
        <dbReference type="SAM" id="MobiDB-lite"/>
    </source>
</evidence>
<dbReference type="CDD" id="cd00167">
    <property type="entry name" value="SANT"/>
    <property type="match status" value="1"/>
</dbReference>
<feature type="compositionally biased region" description="Acidic residues" evidence="1">
    <location>
        <begin position="234"/>
        <end position="245"/>
    </location>
</feature>
<feature type="domain" description="Myb-like" evidence="2">
    <location>
        <begin position="155"/>
        <end position="211"/>
    </location>
</feature>
<evidence type="ECO:0000313" key="3">
    <source>
        <dbReference type="EMBL" id="KAF9326465.1"/>
    </source>
</evidence>
<keyword evidence="4" id="KW-1185">Reference proteome</keyword>
<protein>
    <recommendedName>
        <fullName evidence="2">Myb-like domain-containing protein</fullName>
    </recommendedName>
</protein>
<organism evidence="3 4">
    <name type="scientific">Podila minutissima</name>
    <dbReference type="NCBI Taxonomy" id="64525"/>
    <lineage>
        <taxon>Eukaryota</taxon>
        <taxon>Fungi</taxon>
        <taxon>Fungi incertae sedis</taxon>
        <taxon>Mucoromycota</taxon>
        <taxon>Mortierellomycotina</taxon>
        <taxon>Mortierellomycetes</taxon>
        <taxon>Mortierellales</taxon>
        <taxon>Mortierellaceae</taxon>
        <taxon>Podila</taxon>
    </lineage>
</organism>
<dbReference type="PROSITE" id="PS50090">
    <property type="entry name" value="MYB_LIKE"/>
    <property type="match status" value="3"/>
</dbReference>
<comment type="caution">
    <text evidence="3">The sequence shown here is derived from an EMBL/GenBank/DDBJ whole genome shotgun (WGS) entry which is preliminary data.</text>
</comment>
<proteinExistence type="predicted"/>
<feature type="compositionally biased region" description="Basic and acidic residues" evidence="1">
    <location>
        <begin position="350"/>
        <end position="361"/>
    </location>
</feature>
<feature type="region of interest" description="Disordered" evidence="1">
    <location>
        <begin position="214"/>
        <end position="296"/>
    </location>
</feature>
<feature type="compositionally biased region" description="Basic and acidic residues" evidence="1">
    <location>
        <begin position="221"/>
        <end position="233"/>
    </location>
</feature>
<feature type="compositionally biased region" description="Basic and acidic residues" evidence="1">
    <location>
        <begin position="519"/>
        <end position="549"/>
    </location>
</feature>
<evidence type="ECO:0000259" key="2">
    <source>
        <dbReference type="PROSITE" id="PS50090"/>
    </source>
</evidence>
<name>A0A9P5VIY8_9FUNG</name>
<feature type="compositionally biased region" description="Basic and acidic residues" evidence="1">
    <location>
        <begin position="902"/>
        <end position="941"/>
    </location>
</feature>